<evidence type="ECO:0000256" key="1">
    <source>
        <dbReference type="ARBA" id="ARBA00004141"/>
    </source>
</evidence>
<dbReference type="PANTHER" id="PTHR31357">
    <property type="entry name" value="SERPENTINE RECEPTOR CLASS ALPHA-10"/>
    <property type="match status" value="1"/>
</dbReference>
<feature type="transmembrane region" description="Helical" evidence="5">
    <location>
        <begin position="185"/>
        <end position="210"/>
    </location>
</feature>
<keyword evidence="8" id="KW-1185">Reference proteome</keyword>
<dbReference type="EMBL" id="CATQJL010000316">
    <property type="protein sequence ID" value="CAJ0608449.1"/>
    <property type="molecule type" value="Genomic_DNA"/>
</dbReference>
<dbReference type="InterPro" id="IPR051080">
    <property type="entry name" value="Nematode_rcpt-like_serp_alpha"/>
</dbReference>
<dbReference type="PANTHER" id="PTHR31357:SF18">
    <property type="entry name" value="SERPENTINE RECEPTOR, CLASS T"/>
    <property type="match status" value="1"/>
</dbReference>
<proteinExistence type="predicted"/>
<protein>
    <submittedName>
        <fullName evidence="7">Uncharacterized protein</fullName>
    </submittedName>
</protein>
<keyword evidence="6" id="KW-0732">Signal</keyword>
<dbReference type="GO" id="GO:0016020">
    <property type="term" value="C:membrane"/>
    <property type="evidence" value="ECO:0007669"/>
    <property type="project" value="UniProtKB-SubCell"/>
</dbReference>
<evidence type="ECO:0000313" key="8">
    <source>
        <dbReference type="Proteomes" id="UP001176961"/>
    </source>
</evidence>
<organism evidence="7 8">
    <name type="scientific">Cylicocyclus nassatus</name>
    <name type="common">Nematode worm</name>
    <dbReference type="NCBI Taxonomy" id="53992"/>
    <lineage>
        <taxon>Eukaryota</taxon>
        <taxon>Metazoa</taxon>
        <taxon>Ecdysozoa</taxon>
        <taxon>Nematoda</taxon>
        <taxon>Chromadorea</taxon>
        <taxon>Rhabditida</taxon>
        <taxon>Rhabditina</taxon>
        <taxon>Rhabditomorpha</taxon>
        <taxon>Strongyloidea</taxon>
        <taxon>Strongylidae</taxon>
        <taxon>Cylicocyclus</taxon>
    </lineage>
</organism>
<keyword evidence="3 5" id="KW-1133">Transmembrane helix</keyword>
<feature type="signal peptide" evidence="6">
    <location>
        <begin position="1"/>
        <end position="19"/>
    </location>
</feature>
<dbReference type="GO" id="GO:0004984">
    <property type="term" value="F:olfactory receptor activity"/>
    <property type="evidence" value="ECO:0007669"/>
    <property type="project" value="TreeGrafter"/>
</dbReference>
<evidence type="ECO:0000256" key="3">
    <source>
        <dbReference type="ARBA" id="ARBA00022989"/>
    </source>
</evidence>
<comment type="caution">
    <text evidence="7">The sequence shown here is derived from an EMBL/GenBank/DDBJ whole genome shotgun (WGS) entry which is preliminary data.</text>
</comment>
<feature type="chain" id="PRO_5041202199" evidence="6">
    <location>
        <begin position="20"/>
        <end position="242"/>
    </location>
</feature>
<evidence type="ECO:0000313" key="7">
    <source>
        <dbReference type="EMBL" id="CAJ0608449.1"/>
    </source>
</evidence>
<dbReference type="Proteomes" id="UP001176961">
    <property type="component" value="Unassembled WGS sequence"/>
</dbReference>
<dbReference type="Pfam" id="PF10292">
    <property type="entry name" value="7TM_GPCR_Srab"/>
    <property type="match status" value="1"/>
</dbReference>
<dbReference type="AlphaFoldDB" id="A0AA36MCV9"/>
<sequence length="242" mass="27263">MLSLYLLHSIAFTGGQVSASLLKPSYWFALHLAMVAERYVALWKRSEYETFGMKLGSISAVTSVAASSAATLWTIQSELSVELKPTCFPSTKSTLERLSVVCLVICGVNVGTLIGLTTLFVGNKVALRRKRYDLMSSYQLSENYSIIRLLLPLSIFQNICYAFFTIFGALLGLLVDKVDFFTFRILFSINYIVPFYTLISPIIILSITIYSKRLNSAKLLQATRQTNKNDELYFAAYSKMWK</sequence>
<keyword evidence="4 5" id="KW-0472">Membrane</keyword>
<gene>
    <name evidence="7" type="ORF">CYNAS_LOCUS20432</name>
</gene>
<evidence type="ECO:0000256" key="4">
    <source>
        <dbReference type="ARBA" id="ARBA00023136"/>
    </source>
</evidence>
<evidence type="ECO:0000256" key="6">
    <source>
        <dbReference type="SAM" id="SignalP"/>
    </source>
</evidence>
<feature type="transmembrane region" description="Helical" evidence="5">
    <location>
        <begin position="149"/>
        <end position="173"/>
    </location>
</feature>
<evidence type="ECO:0000256" key="5">
    <source>
        <dbReference type="SAM" id="Phobius"/>
    </source>
</evidence>
<evidence type="ECO:0000256" key="2">
    <source>
        <dbReference type="ARBA" id="ARBA00022692"/>
    </source>
</evidence>
<comment type="subcellular location">
    <subcellularLocation>
        <location evidence="1">Membrane</location>
        <topology evidence="1">Multi-pass membrane protein</topology>
    </subcellularLocation>
</comment>
<keyword evidence="2 5" id="KW-0812">Transmembrane</keyword>
<accession>A0AA36MCV9</accession>
<feature type="transmembrane region" description="Helical" evidence="5">
    <location>
        <begin position="98"/>
        <end position="121"/>
    </location>
</feature>
<name>A0AA36MCV9_CYLNA</name>
<reference evidence="7" key="1">
    <citation type="submission" date="2023-07" db="EMBL/GenBank/DDBJ databases">
        <authorList>
            <consortium name="CYATHOMIX"/>
        </authorList>
    </citation>
    <scope>NUCLEOTIDE SEQUENCE</scope>
    <source>
        <strain evidence="7">N/A</strain>
    </source>
</reference>
<dbReference type="InterPro" id="IPR019408">
    <property type="entry name" value="7TM_GPCR_serpentine_rcpt_Srab"/>
</dbReference>